<dbReference type="Proteomes" id="UP000326565">
    <property type="component" value="Unassembled WGS sequence"/>
</dbReference>
<dbReference type="GO" id="GO:0005634">
    <property type="term" value="C:nucleus"/>
    <property type="evidence" value="ECO:0007669"/>
    <property type="project" value="UniProtKB-SubCell"/>
</dbReference>
<dbReference type="AlphaFoldDB" id="A0A5N5WYJ1"/>
<sequence length="776" mass="84363">MDFLKSAVASAIAKGSSFPYSLGDRVDISDSIWTLHNATKRDDGSACSVFTFDIASNKSRLPLAKNAVRKSRTLRHPGVIKVLDTIETETSIYIMTERVVPLSWLVKRRSLSEETSKWGLHTVASTLKFINEDASSVHGVVRVSSVYTSESGEWKLGGFDVLSSMNDENAVIYTYASLVPDAARYTPPEVIKGGWDTIKRHPLAAVDAYGLGILIYEVFNGSFSGGDQVGKTVNIPPTMQQSYKRLCTANPKLRLSPAHFVEQGKKHGGFFQTPLIRLTDDIESLGLKNDAEREEFINELDELSEDFPEEFFKMKVLPELLKSVEFGGGGPKVLGAILKIGSKLSEEEFNARLTPVVVRLFANPDRALRVCLLDNLPLMIDYLPQKIVNDKIFPQMTSGFTDVAPVVREQTVKAVLSVISKLSDRTTNGDLLKFLARTANDEQPGIRTNTTICLGKIAKNLGQNSRSKVLIAAFTRSLRDPFVHARNAGLLSLAATIDFFTEEDCATKVVPAICPALIDKEKMIREQANKTLDTYLQRIRKFSSAMPETALPSSTGPDTPKDDARIGTSNDKSWAGWAISSFTNKLAAADGEIESSANGAKLVDVEPARSASVPRPTKPSASAQLGLPKVTPRPTAQPLGYRSRSEQAVSANSETGEVDDVYEAWGAMEDEEDQKTDDPFSPTVTTVSSTGSVSAAKPAAVPYDDGGEPDFAGWLAAQSKAKKTLPKGLSKTTSTVSPARSVSRNSASKPKTIAAAKKIDTKPKEEEVDDWGDAWD</sequence>
<dbReference type="PANTHER" id="PTHR12984:SF3">
    <property type="entry name" value="N-TERMINAL KINASE-LIKE PROTEIN"/>
    <property type="match status" value="1"/>
</dbReference>
<dbReference type="InterPro" id="IPR051177">
    <property type="entry name" value="CIK-Related_Protein"/>
</dbReference>
<feature type="domain" description="Protein kinase" evidence="5">
    <location>
        <begin position="6"/>
        <end position="312"/>
    </location>
</feature>
<feature type="repeat" description="HEAT" evidence="3">
    <location>
        <begin position="431"/>
        <end position="468"/>
    </location>
</feature>
<evidence type="ECO:0000256" key="1">
    <source>
        <dbReference type="ARBA" id="ARBA00004123"/>
    </source>
</evidence>
<feature type="compositionally biased region" description="Acidic residues" evidence="4">
    <location>
        <begin position="766"/>
        <end position="776"/>
    </location>
</feature>
<gene>
    <name evidence="6" type="ORF">BDV29DRAFT_177716</name>
</gene>
<dbReference type="PANTHER" id="PTHR12984">
    <property type="entry name" value="SCY1-RELATED S/T PROTEIN KINASE-LIKE"/>
    <property type="match status" value="1"/>
</dbReference>
<keyword evidence="2" id="KW-0539">Nucleus</keyword>
<dbReference type="Pfam" id="PF00069">
    <property type="entry name" value="Pkinase"/>
    <property type="match status" value="1"/>
</dbReference>
<feature type="region of interest" description="Disordered" evidence="4">
    <location>
        <begin position="546"/>
        <end position="570"/>
    </location>
</feature>
<organism evidence="6 7">
    <name type="scientific">Aspergillus leporis</name>
    <dbReference type="NCBI Taxonomy" id="41062"/>
    <lineage>
        <taxon>Eukaryota</taxon>
        <taxon>Fungi</taxon>
        <taxon>Dikarya</taxon>
        <taxon>Ascomycota</taxon>
        <taxon>Pezizomycotina</taxon>
        <taxon>Eurotiomycetes</taxon>
        <taxon>Eurotiomycetidae</taxon>
        <taxon>Eurotiales</taxon>
        <taxon>Aspergillaceae</taxon>
        <taxon>Aspergillus</taxon>
        <taxon>Aspergillus subgen. Circumdati</taxon>
    </lineage>
</organism>
<comment type="subcellular location">
    <subcellularLocation>
        <location evidence="1">Nucleus</location>
    </subcellularLocation>
</comment>
<feature type="compositionally biased region" description="Low complexity" evidence="4">
    <location>
        <begin position="746"/>
        <end position="756"/>
    </location>
</feature>
<dbReference type="SUPFAM" id="SSF56112">
    <property type="entry name" value="Protein kinase-like (PK-like)"/>
    <property type="match status" value="1"/>
</dbReference>
<dbReference type="InterPro" id="IPR011989">
    <property type="entry name" value="ARM-like"/>
</dbReference>
<protein>
    <submittedName>
        <fullName evidence="6">Armadillo-type protein</fullName>
    </submittedName>
</protein>
<evidence type="ECO:0000256" key="4">
    <source>
        <dbReference type="SAM" id="MobiDB-lite"/>
    </source>
</evidence>
<dbReference type="Gene3D" id="3.30.200.20">
    <property type="entry name" value="Phosphorylase Kinase, domain 1"/>
    <property type="match status" value="1"/>
</dbReference>
<evidence type="ECO:0000313" key="7">
    <source>
        <dbReference type="Proteomes" id="UP000326565"/>
    </source>
</evidence>
<name>A0A5N5WYJ1_9EURO</name>
<dbReference type="InterPro" id="IPR032682">
    <property type="entry name" value="Cnd1_C"/>
</dbReference>
<feature type="compositionally biased region" description="Low complexity" evidence="4">
    <location>
        <begin position="683"/>
        <end position="694"/>
    </location>
</feature>
<dbReference type="InterPro" id="IPR016024">
    <property type="entry name" value="ARM-type_fold"/>
</dbReference>
<reference evidence="6 7" key="1">
    <citation type="submission" date="2019-04" db="EMBL/GenBank/DDBJ databases">
        <title>Friends and foes A comparative genomics study of 23 Aspergillus species from section Flavi.</title>
        <authorList>
            <consortium name="DOE Joint Genome Institute"/>
            <person name="Kjaerbolling I."/>
            <person name="Vesth T."/>
            <person name="Frisvad J.C."/>
            <person name="Nybo J.L."/>
            <person name="Theobald S."/>
            <person name="Kildgaard S."/>
            <person name="Isbrandt T."/>
            <person name="Kuo A."/>
            <person name="Sato A."/>
            <person name="Lyhne E.K."/>
            <person name="Kogle M.E."/>
            <person name="Wiebenga A."/>
            <person name="Kun R.S."/>
            <person name="Lubbers R.J."/>
            <person name="Makela M.R."/>
            <person name="Barry K."/>
            <person name="Chovatia M."/>
            <person name="Clum A."/>
            <person name="Daum C."/>
            <person name="Haridas S."/>
            <person name="He G."/>
            <person name="LaButti K."/>
            <person name="Lipzen A."/>
            <person name="Mondo S."/>
            <person name="Riley R."/>
            <person name="Salamov A."/>
            <person name="Simmons B.A."/>
            <person name="Magnuson J.K."/>
            <person name="Henrissat B."/>
            <person name="Mortensen U.H."/>
            <person name="Larsen T.O."/>
            <person name="Devries R.P."/>
            <person name="Grigoriev I.V."/>
            <person name="Machida M."/>
            <person name="Baker S.E."/>
            <person name="Andersen M.R."/>
        </authorList>
    </citation>
    <scope>NUCLEOTIDE SEQUENCE [LARGE SCALE GENOMIC DNA]</scope>
    <source>
        <strain evidence="6 7">CBS 151.66</strain>
    </source>
</reference>
<dbReference type="InterPro" id="IPR021133">
    <property type="entry name" value="HEAT_type_2"/>
</dbReference>
<dbReference type="GO" id="GO:0005737">
    <property type="term" value="C:cytoplasm"/>
    <property type="evidence" value="ECO:0007669"/>
    <property type="project" value="TreeGrafter"/>
</dbReference>
<feature type="compositionally biased region" description="Polar residues" evidence="4">
    <location>
        <begin position="730"/>
        <end position="745"/>
    </location>
</feature>
<evidence type="ECO:0000313" key="6">
    <source>
        <dbReference type="EMBL" id="KAB8072284.1"/>
    </source>
</evidence>
<evidence type="ECO:0000256" key="2">
    <source>
        <dbReference type="ARBA" id="ARBA00023242"/>
    </source>
</evidence>
<dbReference type="EMBL" id="ML732251">
    <property type="protein sequence ID" value="KAB8072284.1"/>
    <property type="molecule type" value="Genomic_DNA"/>
</dbReference>
<keyword evidence="7" id="KW-1185">Reference proteome</keyword>
<feature type="compositionally biased region" description="Polar residues" evidence="4">
    <location>
        <begin position="646"/>
        <end position="655"/>
    </location>
</feature>
<proteinExistence type="predicted"/>
<dbReference type="PROSITE" id="PS50011">
    <property type="entry name" value="PROTEIN_KINASE_DOM"/>
    <property type="match status" value="1"/>
</dbReference>
<evidence type="ECO:0000259" key="5">
    <source>
        <dbReference type="PROSITE" id="PS50011"/>
    </source>
</evidence>
<dbReference type="OrthoDB" id="447103at2759"/>
<dbReference type="InterPro" id="IPR000719">
    <property type="entry name" value="Prot_kinase_dom"/>
</dbReference>
<feature type="region of interest" description="Disordered" evidence="4">
    <location>
        <begin position="722"/>
        <end position="776"/>
    </location>
</feature>
<dbReference type="GO" id="GO:0004672">
    <property type="term" value="F:protein kinase activity"/>
    <property type="evidence" value="ECO:0007669"/>
    <property type="project" value="InterPro"/>
</dbReference>
<evidence type="ECO:0000256" key="3">
    <source>
        <dbReference type="PROSITE-ProRule" id="PRU00103"/>
    </source>
</evidence>
<feature type="region of interest" description="Disordered" evidence="4">
    <location>
        <begin position="606"/>
        <end position="701"/>
    </location>
</feature>
<dbReference type="GO" id="GO:0005524">
    <property type="term" value="F:ATP binding"/>
    <property type="evidence" value="ECO:0007669"/>
    <property type="project" value="InterPro"/>
</dbReference>
<feature type="compositionally biased region" description="Acidic residues" evidence="4">
    <location>
        <begin position="656"/>
        <end position="675"/>
    </location>
</feature>
<dbReference type="GO" id="GO:0006409">
    <property type="term" value="P:tRNA export from nucleus"/>
    <property type="evidence" value="ECO:0007669"/>
    <property type="project" value="TreeGrafter"/>
</dbReference>
<dbReference type="SUPFAM" id="SSF48371">
    <property type="entry name" value="ARM repeat"/>
    <property type="match status" value="1"/>
</dbReference>
<accession>A0A5N5WYJ1</accession>
<dbReference type="Pfam" id="PF12717">
    <property type="entry name" value="Cnd1"/>
    <property type="match status" value="1"/>
</dbReference>
<dbReference type="Gene3D" id="1.10.510.10">
    <property type="entry name" value="Transferase(Phosphotransferase) domain 1"/>
    <property type="match status" value="1"/>
</dbReference>
<dbReference type="PROSITE" id="PS50077">
    <property type="entry name" value="HEAT_REPEAT"/>
    <property type="match status" value="1"/>
</dbReference>
<dbReference type="Gene3D" id="1.25.10.10">
    <property type="entry name" value="Leucine-rich Repeat Variant"/>
    <property type="match status" value="1"/>
</dbReference>
<dbReference type="InterPro" id="IPR011009">
    <property type="entry name" value="Kinase-like_dom_sf"/>
</dbReference>